<feature type="site" description="Reactive bond" evidence="2">
    <location>
        <begin position="288"/>
        <end position="289"/>
    </location>
</feature>
<accession>A0AAV2QUZ8</accession>
<dbReference type="InterPro" id="IPR008037">
    <property type="entry name" value="Pacifastin_dom"/>
</dbReference>
<feature type="domain" description="C-type lectin" evidence="3">
    <location>
        <begin position="1"/>
        <end position="61"/>
    </location>
</feature>
<dbReference type="GO" id="GO:0004867">
    <property type="term" value="F:serine-type endopeptidase inhibitor activity"/>
    <property type="evidence" value="ECO:0007669"/>
    <property type="project" value="UniProtKB-UniRule"/>
</dbReference>
<dbReference type="GO" id="GO:0005615">
    <property type="term" value="C:extracellular space"/>
    <property type="evidence" value="ECO:0007669"/>
    <property type="project" value="TreeGrafter"/>
</dbReference>
<dbReference type="EMBL" id="CAXKWB010011750">
    <property type="protein sequence ID" value="CAL4102272.1"/>
    <property type="molecule type" value="Genomic_DNA"/>
</dbReference>
<sequence length="483" mass="51995">MEGSWMWLNGLAISNNRTQFPWTAGQPDNEGRFGNQDCLALNYRGGFDDGYCGNKKRYICEQACPSGSVLVGDQCLVFHLDRLTWNAAKQACATNNTKLASLTDLDATLDYTNATYGDVMFWVGGTDAAEEGSWMWLNGLAISKIPWAAGQPDNEGRFGNQDCLALNYRGGFDDGYCGNKKPYICEQARGCMEGSTWTAADGCNCCECIGGTAVCTLNACSHIAEPCTEGSTWIADGCNRCECMGGNAFCTQKACPPNDEPCTDGSGWIADDGCNQCTCDYGVASCTIKACPPIAESCTEGSISIAGDGCNHCTCIKGEVACTIMACPPNAEQCTVGSEWFADDGCNRCNCIGGNVACTLMACPPIAEPCDEGSEWLADDGCNRCTCIKGVAACTLMNCPRVGQSTSASTQEWAKTFVSYLKEHQYNSVGLKTNNLQNIYNMLFSYDNRFVHMGDAPAFNEILEYMKENGLITVGENEFVTIF</sequence>
<comment type="similarity">
    <text evidence="2">Belongs to the protease inhibitor I19 family.</text>
</comment>
<reference evidence="6 7" key="1">
    <citation type="submission" date="2024-05" db="EMBL/GenBank/DDBJ databases">
        <authorList>
            <person name="Wallberg A."/>
        </authorList>
    </citation>
    <scope>NUCLEOTIDE SEQUENCE [LARGE SCALE GENOMIC DNA]</scope>
</reference>
<dbReference type="PROSITE" id="PS50184">
    <property type="entry name" value="VWFC_2"/>
    <property type="match status" value="1"/>
</dbReference>
<organism evidence="6 7">
    <name type="scientific">Meganyctiphanes norvegica</name>
    <name type="common">Northern krill</name>
    <name type="synonym">Thysanopoda norvegica</name>
    <dbReference type="NCBI Taxonomy" id="48144"/>
    <lineage>
        <taxon>Eukaryota</taxon>
        <taxon>Metazoa</taxon>
        <taxon>Ecdysozoa</taxon>
        <taxon>Arthropoda</taxon>
        <taxon>Crustacea</taxon>
        <taxon>Multicrustacea</taxon>
        <taxon>Malacostraca</taxon>
        <taxon>Eumalacostraca</taxon>
        <taxon>Eucarida</taxon>
        <taxon>Euphausiacea</taxon>
        <taxon>Euphausiidae</taxon>
        <taxon>Meganyctiphanes</taxon>
    </lineage>
</organism>
<dbReference type="CDD" id="cd00037">
    <property type="entry name" value="CLECT"/>
    <property type="match status" value="1"/>
</dbReference>
<dbReference type="InterPro" id="IPR016186">
    <property type="entry name" value="C-type_lectin-like/link_sf"/>
</dbReference>
<evidence type="ECO:0000259" key="4">
    <source>
        <dbReference type="PROSITE" id="PS50184"/>
    </source>
</evidence>
<dbReference type="Gene3D" id="3.10.100.10">
    <property type="entry name" value="Mannose-Binding Protein A, subunit A"/>
    <property type="match status" value="2"/>
</dbReference>
<comment type="caution">
    <text evidence="6">The sequence shown here is derived from an EMBL/GenBank/DDBJ whole genome shotgun (WGS) entry which is preliminary data.</text>
</comment>
<dbReference type="InterPro" id="IPR016187">
    <property type="entry name" value="CTDL_fold"/>
</dbReference>
<dbReference type="PROSITE" id="PS50041">
    <property type="entry name" value="C_TYPE_LECTIN_2"/>
    <property type="match status" value="2"/>
</dbReference>
<dbReference type="PANTHER" id="PTHR22799:SF6">
    <property type="entry name" value="C-TYPE LECTIN DOMAIN FAMILY 4 MEMBER M-LIKE"/>
    <property type="match status" value="1"/>
</dbReference>
<evidence type="ECO:0000313" key="7">
    <source>
        <dbReference type="Proteomes" id="UP001497623"/>
    </source>
</evidence>
<feature type="domain" description="C-type lectin" evidence="3">
    <location>
        <begin position="71"/>
        <end position="186"/>
    </location>
</feature>
<dbReference type="Proteomes" id="UP001497623">
    <property type="component" value="Unassembled WGS sequence"/>
</dbReference>
<evidence type="ECO:0000313" key="6">
    <source>
        <dbReference type="EMBL" id="CAL4102272.1"/>
    </source>
</evidence>
<keyword evidence="7" id="KW-1185">Reference proteome</keyword>
<feature type="domain" description="Pacifastin" evidence="5">
    <location>
        <begin position="367"/>
        <end position="402"/>
    </location>
</feature>
<name>A0AAV2QUZ8_MEGNR</name>
<dbReference type="PROSITE" id="PS51446">
    <property type="entry name" value="PACIFASTIN"/>
    <property type="match status" value="4"/>
</dbReference>
<dbReference type="SMART" id="SM00215">
    <property type="entry name" value="VWC_out"/>
    <property type="match status" value="3"/>
</dbReference>
<keyword evidence="2" id="KW-0722">Serine protease inhibitor</keyword>
<feature type="domain" description="Pacifastin" evidence="5">
    <location>
        <begin position="331"/>
        <end position="366"/>
    </location>
</feature>
<evidence type="ECO:0000256" key="1">
    <source>
        <dbReference type="ARBA" id="ARBA00022734"/>
    </source>
</evidence>
<keyword evidence="1" id="KW-0430">Lectin</keyword>
<dbReference type="InterPro" id="IPR051663">
    <property type="entry name" value="CLec_Tetranectin-domain"/>
</dbReference>
<dbReference type="PANTHER" id="PTHR22799">
    <property type="entry name" value="TETRANECTIN-RELATED"/>
    <property type="match status" value="1"/>
</dbReference>
<gene>
    <name evidence="6" type="ORF">MNOR_LOCUS17252</name>
</gene>
<feature type="site" description="Reactive bond" evidence="2">
    <location>
        <begin position="252"/>
        <end position="253"/>
    </location>
</feature>
<evidence type="ECO:0000259" key="5">
    <source>
        <dbReference type="PROSITE" id="PS51446"/>
    </source>
</evidence>
<dbReference type="Pfam" id="PF05375">
    <property type="entry name" value="Pacifastin_I"/>
    <property type="match status" value="5"/>
</dbReference>
<proteinExistence type="inferred from homology"/>
<feature type="domain" description="Pacifastin" evidence="5">
    <location>
        <begin position="224"/>
        <end position="258"/>
    </location>
</feature>
<evidence type="ECO:0000256" key="2">
    <source>
        <dbReference type="PROSITE-ProRule" id="PRU00776"/>
    </source>
</evidence>
<evidence type="ECO:0000259" key="3">
    <source>
        <dbReference type="PROSITE" id="PS50041"/>
    </source>
</evidence>
<dbReference type="SMART" id="SM00034">
    <property type="entry name" value="CLECT"/>
    <property type="match status" value="1"/>
</dbReference>
<dbReference type="InterPro" id="IPR001304">
    <property type="entry name" value="C-type_lectin-like"/>
</dbReference>
<dbReference type="SUPFAM" id="SSF56436">
    <property type="entry name" value="C-type lectin-like"/>
    <property type="match status" value="2"/>
</dbReference>
<dbReference type="AlphaFoldDB" id="A0AAV2QUZ8"/>
<keyword evidence="2" id="KW-0646">Protease inhibitor</keyword>
<protein>
    <recommendedName>
        <fullName evidence="8">C-type lectin domain-containing protein</fullName>
    </recommendedName>
</protein>
<comment type="caution">
    <text evidence="2">Lacks conserved residue(s) required for the propagation of feature annotation.</text>
</comment>
<feature type="domain" description="Pacifastin" evidence="5">
    <location>
        <begin position="259"/>
        <end position="294"/>
    </location>
</feature>
<evidence type="ECO:0008006" key="8">
    <source>
        <dbReference type="Google" id="ProtNLM"/>
    </source>
</evidence>
<dbReference type="GO" id="GO:0030246">
    <property type="term" value="F:carbohydrate binding"/>
    <property type="evidence" value="ECO:0007669"/>
    <property type="project" value="UniProtKB-KW"/>
</dbReference>
<dbReference type="InterPro" id="IPR001007">
    <property type="entry name" value="VWF_dom"/>
</dbReference>
<feature type="domain" description="VWFC" evidence="4">
    <location>
        <begin position="253"/>
        <end position="314"/>
    </location>
</feature>